<keyword evidence="9" id="KW-1185">Reference proteome</keyword>
<dbReference type="FunFam" id="2.160.20.10:FF:000092">
    <property type="entry name" value="Putative pectinesterase 57"/>
    <property type="match status" value="1"/>
</dbReference>
<gene>
    <name evidence="8" type="ORF">F3Y22_tig00110287pilonHSYRG00051</name>
</gene>
<dbReference type="Pfam" id="PF01095">
    <property type="entry name" value="Pectinesterase"/>
    <property type="match status" value="2"/>
</dbReference>
<feature type="signal peptide" evidence="6">
    <location>
        <begin position="1"/>
        <end position="23"/>
    </location>
</feature>
<comment type="similarity">
    <text evidence="2">In the N-terminal section; belongs to the PMEI family.</text>
</comment>
<keyword evidence="5" id="KW-0063">Aspartyl esterase</keyword>
<protein>
    <submittedName>
        <fullName evidence="8">Pectinesterase/pectinesterase inhibitor 20</fullName>
    </submittedName>
</protein>
<proteinExistence type="inferred from homology"/>
<dbReference type="InterPro" id="IPR011050">
    <property type="entry name" value="Pectin_lyase_fold/virulence"/>
</dbReference>
<dbReference type="Proteomes" id="UP000436088">
    <property type="component" value="Unassembled WGS sequence"/>
</dbReference>
<dbReference type="AlphaFoldDB" id="A0A6A3B720"/>
<dbReference type="InterPro" id="IPR035513">
    <property type="entry name" value="Invertase/methylesterase_inhib"/>
</dbReference>
<dbReference type="Gene3D" id="2.160.20.10">
    <property type="entry name" value="Single-stranded right-handed beta-helix, Pectin lyase-like"/>
    <property type="match status" value="2"/>
</dbReference>
<dbReference type="GO" id="GO:0042545">
    <property type="term" value="P:cell wall modification"/>
    <property type="evidence" value="ECO:0007669"/>
    <property type="project" value="InterPro"/>
</dbReference>
<evidence type="ECO:0000313" key="9">
    <source>
        <dbReference type="Proteomes" id="UP000436088"/>
    </source>
</evidence>
<evidence type="ECO:0000256" key="6">
    <source>
        <dbReference type="SAM" id="SignalP"/>
    </source>
</evidence>
<dbReference type="GO" id="GO:0004857">
    <property type="term" value="F:enzyme inhibitor activity"/>
    <property type="evidence" value="ECO:0007669"/>
    <property type="project" value="InterPro"/>
</dbReference>
<reference evidence="8" key="1">
    <citation type="submission" date="2019-09" db="EMBL/GenBank/DDBJ databases">
        <title>Draft genome information of white flower Hibiscus syriacus.</title>
        <authorList>
            <person name="Kim Y.-M."/>
        </authorList>
    </citation>
    <scope>NUCLEOTIDE SEQUENCE [LARGE SCALE GENOMIC DNA]</scope>
    <source>
        <strain evidence="8">YM2019G1</strain>
    </source>
</reference>
<evidence type="ECO:0000256" key="4">
    <source>
        <dbReference type="ARBA" id="ARBA00022801"/>
    </source>
</evidence>
<keyword evidence="4" id="KW-0378">Hydrolase</keyword>
<dbReference type="UniPathway" id="UPA00545">
    <property type="reaction ID" value="UER00823"/>
</dbReference>
<dbReference type="CDD" id="cd15798">
    <property type="entry name" value="PMEI-like_3"/>
    <property type="match status" value="1"/>
</dbReference>
<dbReference type="InterPro" id="IPR000070">
    <property type="entry name" value="Pectinesterase_cat"/>
</dbReference>
<comment type="pathway">
    <text evidence="1">Glycan metabolism; pectin degradation; 2-dehydro-3-deoxy-D-gluconate from pectin: step 1/5.</text>
</comment>
<comment type="caution">
    <text evidence="8">The sequence shown here is derived from an EMBL/GenBank/DDBJ whole genome shotgun (WGS) entry which is preliminary data.</text>
</comment>
<dbReference type="GO" id="GO:0045490">
    <property type="term" value="P:pectin catabolic process"/>
    <property type="evidence" value="ECO:0007669"/>
    <property type="project" value="UniProtKB-UniPathway"/>
</dbReference>
<evidence type="ECO:0000256" key="1">
    <source>
        <dbReference type="ARBA" id="ARBA00005184"/>
    </source>
</evidence>
<evidence type="ECO:0000313" key="8">
    <source>
        <dbReference type="EMBL" id="KAE8711537.1"/>
    </source>
</evidence>
<evidence type="ECO:0000256" key="5">
    <source>
        <dbReference type="ARBA" id="ARBA00023085"/>
    </source>
</evidence>
<sequence>MAMKVSALCIISLLTIISSQSHASFPSSPLDSDSICEATPHADYCRYILPSNKLNTIFDYGNISIHHSLSNARSFLASVKHFLAFPSKSMSQRTIRALEDCQFLADQNVDFLSRVSERINSKDSLNSFVADDLHASLSAALANVETCFQGLEATPLGPMPQVVVVSPKGDGHFTTINDAIAAAPHNAGESDQYFGIYVVSGVYKEYISVPKNKQNLILIGDGMGRTIIAGSRSAADGFTTFNTATFAVAGTKFIAVDITFQNTAGPSKGQAVAVRNGADMSVFYRCSFEGYQDTLYAHSYRQFYRECDRRFHIRQCRPADDLASSRGAKKTYLGRPWKKYSRTVYVQSFMDSLIEPEGWIEWKGDLGITLYYAEYKNNGPGSSTDYRVNWPGYHKDINNTEADKFTVSNFINGYKWLPATGVPFNRNFH</sequence>
<organism evidence="8 9">
    <name type="scientific">Hibiscus syriacus</name>
    <name type="common">Rose of Sharon</name>
    <dbReference type="NCBI Taxonomy" id="106335"/>
    <lineage>
        <taxon>Eukaryota</taxon>
        <taxon>Viridiplantae</taxon>
        <taxon>Streptophyta</taxon>
        <taxon>Embryophyta</taxon>
        <taxon>Tracheophyta</taxon>
        <taxon>Spermatophyta</taxon>
        <taxon>Magnoliopsida</taxon>
        <taxon>eudicotyledons</taxon>
        <taxon>Gunneridae</taxon>
        <taxon>Pentapetalae</taxon>
        <taxon>rosids</taxon>
        <taxon>malvids</taxon>
        <taxon>Malvales</taxon>
        <taxon>Malvaceae</taxon>
        <taxon>Malvoideae</taxon>
        <taxon>Hibiscus</taxon>
    </lineage>
</organism>
<evidence type="ECO:0000256" key="3">
    <source>
        <dbReference type="ARBA" id="ARBA00007786"/>
    </source>
</evidence>
<keyword evidence="6" id="KW-0732">Signal</keyword>
<dbReference type="Pfam" id="PF04043">
    <property type="entry name" value="PMEI"/>
    <property type="match status" value="1"/>
</dbReference>
<dbReference type="EMBL" id="VEPZ02000911">
    <property type="protein sequence ID" value="KAE8711537.1"/>
    <property type="molecule type" value="Genomic_DNA"/>
</dbReference>
<dbReference type="SMART" id="SM00856">
    <property type="entry name" value="PMEI"/>
    <property type="match status" value="1"/>
</dbReference>
<dbReference type="GO" id="GO:0030599">
    <property type="term" value="F:pectinesterase activity"/>
    <property type="evidence" value="ECO:0007669"/>
    <property type="project" value="InterPro"/>
</dbReference>
<feature type="chain" id="PRO_5025450986" evidence="6">
    <location>
        <begin position="24"/>
        <end position="429"/>
    </location>
</feature>
<dbReference type="SUPFAM" id="SSF51126">
    <property type="entry name" value="Pectin lyase-like"/>
    <property type="match status" value="1"/>
</dbReference>
<dbReference type="PANTHER" id="PTHR31707">
    <property type="entry name" value="PECTINESTERASE"/>
    <property type="match status" value="1"/>
</dbReference>
<dbReference type="Gene3D" id="1.20.140.40">
    <property type="entry name" value="Invertase/pectin methylesterase inhibitor family protein"/>
    <property type="match status" value="1"/>
</dbReference>
<dbReference type="InterPro" id="IPR012334">
    <property type="entry name" value="Pectin_lyas_fold"/>
</dbReference>
<accession>A0A6A3B720</accession>
<evidence type="ECO:0000259" key="7">
    <source>
        <dbReference type="SMART" id="SM00856"/>
    </source>
</evidence>
<dbReference type="SUPFAM" id="SSF101148">
    <property type="entry name" value="Plant invertase/pectin methylesterase inhibitor"/>
    <property type="match status" value="1"/>
</dbReference>
<dbReference type="InterPro" id="IPR006501">
    <property type="entry name" value="Pectinesterase_inhib_dom"/>
</dbReference>
<evidence type="ECO:0000256" key="2">
    <source>
        <dbReference type="ARBA" id="ARBA00006027"/>
    </source>
</evidence>
<feature type="domain" description="Pectinesterase inhibitor" evidence="7">
    <location>
        <begin position="27"/>
        <end position="182"/>
    </location>
</feature>
<comment type="similarity">
    <text evidence="3">In the C-terminal section; belongs to the pectinesterase family.</text>
</comment>
<name>A0A6A3B720_HIBSY</name>